<dbReference type="Proteomes" id="UP000324800">
    <property type="component" value="Unassembled WGS sequence"/>
</dbReference>
<feature type="non-terminal residue" evidence="1">
    <location>
        <position position="1"/>
    </location>
</feature>
<evidence type="ECO:0000313" key="1">
    <source>
        <dbReference type="EMBL" id="KAA6384617.1"/>
    </source>
</evidence>
<proteinExistence type="predicted"/>
<sequence length="31" mass="3428">SWIRSKEAYDAETSGKGLIEKEIPCVVCVIC</sequence>
<accession>A0A5J4VPN9</accession>
<organism evidence="1 2">
    <name type="scientific">Streblomastix strix</name>
    <dbReference type="NCBI Taxonomy" id="222440"/>
    <lineage>
        <taxon>Eukaryota</taxon>
        <taxon>Metamonada</taxon>
        <taxon>Preaxostyla</taxon>
        <taxon>Oxymonadida</taxon>
        <taxon>Streblomastigidae</taxon>
        <taxon>Streblomastix</taxon>
    </lineage>
</organism>
<evidence type="ECO:0000313" key="2">
    <source>
        <dbReference type="Proteomes" id="UP000324800"/>
    </source>
</evidence>
<protein>
    <submittedName>
        <fullName evidence="1">Uncharacterized protein</fullName>
    </submittedName>
</protein>
<comment type="caution">
    <text evidence="1">The sequence shown here is derived from an EMBL/GenBank/DDBJ whole genome shotgun (WGS) entry which is preliminary data.</text>
</comment>
<dbReference type="AlphaFoldDB" id="A0A5J4VPN9"/>
<reference evidence="1 2" key="1">
    <citation type="submission" date="2019-03" db="EMBL/GenBank/DDBJ databases">
        <title>Single cell metagenomics reveals metabolic interactions within the superorganism composed of flagellate Streblomastix strix and complex community of Bacteroidetes bacteria on its surface.</title>
        <authorList>
            <person name="Treitli S.C."/>
            <person name="Kolisko M."/>
            <person name="Husnik F."/>
            <person name="Keeling P."/>
            <person name="Hampl V."/>
        </authorList>
    </citation>
    <scope>NUCLEOTIDE SEQUENCE [LARGE SCALE GENOMIC DNA]</scope>
    <source>
        <strain evidence="1">ST1C</strain>
    </source>
</reference>
<gene>
    <name evidence="1" type="ORF">EZS28_019854</name>
</gene>
<name>A0A5J4VPN9_9EUKA</name>
<dbReference type="EMBL" id="SNRW01005671">
    <property type="protein sequence ID" value="KAA6384617.1"/>
    <property type="molecule type" value="Genomic_DNA"/>
</dbReference>